<reference evidence="3 4" key="1">
    <citation type="submission" date="2022-05" db="EMBL/GenBank/DDBJ databases">
        <authorList>
            <consortium name="Genoscope - CEA"/>
            <person name="William W."/>
        </authorList>
    </citation>
    <scope>NUCLEOTIDE SEQUENCE [LARGE SCALE GENOMIC DNA]</scope>
</reference>
<evidence type="ECO:0000256" key="1">
    <source>
        <dbReference type="ARBA" id="ARBA00009856"/>
    </source>
</evidence>
<dbReference type="AlphaFoldDB" id="A0AAU9WFW5"/>
<name>A0AAU9WFW5_9CNID</name>
<comment type="caution">
    <text evidence="3">The sequence shown here is derived from an EMBL/GenBank/DDBJ whole genome shotgun (WGS) entry which is preliminary data.</text>
</comment>
<comment type="similarity">
    <text evidence="1">Belongs to the SRR1 family.</text>
</comment>
<dbReference type="GO" id="GO:0005737">
    <property type="term" value="C:cytoplasm"/>
    <property type="evidence" value="ECO:0007669"/>
    <property type="project" value="TreeGrafter"/>
</dbReference>
<dbReference type="Pfam" id="PF07985">
    <property type="entry name" value="SRR1"/>
    <property type="match status" value="1"/>
</dbReference>
<sequence length="71" mass="8023">MKKSCCPAESAVRPDNKFKIIPGEPVTDIVCYGIGKLSSCPTARYQFAFFLLLRELLKIGGLFFIYEPRFS</sequence>
<feature type="domain" description="SRR1-like" evidence="2">
    <location>
        <begin position="24"/>
        <end position="71"/>
    </location>
</feature>
<evidence type="ECO:0000313" key="3">
    <source>
        <dbReference type="EMBL" id="CAH3110510.1"/>
    </source>
</evidence>
<dbReference type="InterPro" id="IPR012942">
    <property type="entry name" value="SRR1-like"/>
</dbReference>
<protein>
    <recommendedName>
        <fullName evidence="2">SRR1-like domain-containing protein</fullName>
    </recommendedName>
</protein>
<dbReference type="PANTHER" id="PTHR28626:SF3">
    <property type="entry name" value="SRR1-LIKE PROTEIN"/>
    <property type="match status" value="1"/>
</dbReference>
<dbReference type="InterPro" id="IPR040044">
    <property type="entry name" value="SRR1L"/>
</dbReference>
<evidence type="ECO:0000259" key="2">
    <source>
        <dbReference type="Pfam" id="PF07985"/>
    </source>
</evidence>
<dbReference type="PANTHER" id="PTHR28626">
    <property type="entry name" value="SRR1-LIKE PROTEIN"/>
    <property type="match status" value="1"/>
</dbReference>
<organism evidence="3 4">
    <name type="scientific">Pocillopora meandrina</name>
    <dbReference type="NCBI Taxonomy" id="46732"/>
    <lineage>
        <taxon>Eukaryota</taxon>
        <taxon>Metazoa</taxon>
        <taxon>Cnidaria</taxon>
        <taxon>Anthozoa</taxon>
        <taxon>Hexacorallia</taxon>
        <taxon>Scleractinia</taxon>
        <taxon>Astrocoeniina</taxon>
        <taxon>Pocilloporidae</taxon>
        <taxon>Pocillopora</taxon>
    </lineage>
</organism>
<evidence type="ECO:0000313" key="4">
    <source>
        <dbReference type="Proteomes" id="UP001159428"/>
    </source>
</evidence>
<gene>
    <name evidence="3" type="ORF">PMEA_00003708</name>
</gene>
<proteinExistence type="inferred from homology"/>
<keyword evidence="4" id="KW-1185">Reference proteome</keyword>
<dbReference type="Proteomes" id="UP001159428">
    <property type="component" value="Unassembled WGS sequence"/>
</dbReference>
<accession>A0AAU9WFW5</accession>
<dbReference type="EMBL" id="CALNXJ010000012">
    <property type="protein sequence ID" value="CAH3110510.1"/>
    <property type="molecule type" value="Genomic_DNA"/>
</dbReference>
<dbReference type="GO" id="GO:0005634">
    <property type="term" value="C:nucleus"/>
    <property type="evidence" value="ECO:0007669"/>
    <property type="project" value="TreeGrafter"/>
</dbReference>